<gene>
    <name evidence="1" type="ORF">NUW54_g5037</name>
</gene>
<reference evidence="1" key="1">
    <citation type="submission" date="2022-08" db="EMBL/GenBank/DDBJ databases">
        <title>Genome Sequence of Pycnoporus sanguineus.</title>
        <authorList>
            <person name="Buettner E."/>
        </authorList>
    </citation>
    <scope>NUCLEOTIDE SEQUENCE</scope>
    <source>
        <strain evidence="1">CG-C14</strain>
    </source>
</reference>
<accession>A0ACC1PW91</accession>
<evidence type="ECO:0000313" key="2">
    <source>
        <dbReference type="Proteomes" id="UP001144978"/>
    </source>
</evidence>
<comment type="caution">
    <text evidence="1">The sequence shown here is derived from an EMBL/GenBank/DDBJ whole genome shotgun (WGS) entry which is preliminary data.</text>
</comment>
<organism evidence="1 2">
    <name type="scientific">Trametes sanguinea</name>
    <dbReference type="NCBI Taxonomy" id="158606"/>
    <lineage>
        <taxon>Eukaryota</taxon>
        <taxon>Fungi</taxon>
        <taxon>Dikarya</taxon>
        <taxon>Basidiomycota</taxon>
        <taxon>Agaricomycotina</taxon>
        <taxon>Agaricomycetes</taxon>
        <taxon>Polyporales</taxon>
        <taxon>Polyporaceae</taxon>
        <taxon>Trametes</taxon>
    </lineage>
</organism>
<keyword evidence="2" id="KW-1185">Reference proteome</keyword>
<evidence type="ECO:0000313" key="1">
    <source>
        <dbReference type="EMBL" id="KAJ3003961.1"/>
    </source>
</evidence>
<name>A0ACC1PW91_9APHY</name>
<dbReference type="EMBL" id="JANSHE010001201">
    <property type="protein sequence ID" value="KAJ3003961.1"/>
    <property type="molecule type" value="Genomic_DNA"/>
</dbReference>
<dbReference type="Proteomes" id="UP001144978">
    <property type="component" value="Unassembled WGS sequence"/>
</dbReference>
<proteinExistence type="predicted"/>
<protein>
    <submittedName>
        <fullName evidence="1">Uncharacterized protein</fullName>
    </submittedName>
</protein>
<sequence>MGDDTVSAYADALRELDQLNSSNAALYRAVLDLKCAWKSLDSRMTSMEEELASVRQDCDNYTRPARVSFRHAQGALKRERDAFETFRYRCEDSLESLTNRLHAIEIETNVLKSRTKHQHTQDELLASIQVWAEQTTERLNKVEDEVSATATNLQQVLDHHDNSSSFFHIPGLPCSDDGLLPSSSDSSGSQCASSSIADSQQGLSLAEQLSWERLHHAPATPNRSLTERSRTSPPCTQRMSSERYLQASVQDSQRSQFACLVACFVFIHYVVHALKALYPTRQEPRGFDPSPRPRAGRALSTYASARFIDLCRIMGDLVSSQPGLIAYGLYAVFVCMRSTTFEPRAIPIITPNPVWEDALTHPHRDTEPQQQRARSAVPPAETGRPETAREFAKQINRVTLCVSGKGREGATPAITAPARKMSAALAERHSECTTDDAPITPVAVLDNLFLEHLEGSSDGIDLVGALRGRFGEDEFFGRIQTSPKEYKNFRVDHGLVFIRDQGTEKLCVPDVRVNGRSAREIVTLHMHLLLAHLGAYKTLGLLRDYVWWKTMARDVQTYCDTCQTCKRSKPSNQKPYGLLNPLPVPSRPWEAVGIDFVGPLPESKNQDGVHDSITTVIDLLTGMVHLIPSRTHYSAKEVAELVFEHIYKHHGLPKAIVSDRDSLFSSLFWTHLHKLLNIELRISSAYHPESDGSTERANRTIGQMLRQCISPNQRDWVSKLPAIEFAINSAQSDTTGYAPFFLNSGQMPRSMIWDDTAKDEYPGVQSYAERVKNAVMSAHDSIIAARTKQTHDANRRRRPTPFVSGDLVYLSTKNISLPRGYSHKLAPKYIGPYKILRDYGNNSYKLDLPADLRSRGIHDVFHASLLHVHEPNDDHLFPGRLVSQVLDLGSTDGEWAIDKILTHQGRGEEALFEALWRWGDRTWIPYSTIANLDILKEYLEVLDISTIHNLAGGQLERLGPFASSPACSLSLSPFFRLITLLLILTSTATALIICQLPSSTIMSVTIGDHPYLRQLEGSPDFLLQDDEANCVYRFAAAQVWLFCRIDRQIRDGTFDYSRVAFPGGYDTFTDVWNRATDFPYRFSTIEVGSSLVVNGQHPPADQLAPLPAAPVVTPRFTTSQEDAIQGLLVEL</sequence>